<dbReference type="InterPro" id="IPR001461">
    <property type="entry name" value="Aspartic_peptidase_A1"/>
</dbReference>
<dbReference type="SUPFAM" id="SSF50630">
    <property type="entry name" value="Acid proteases"/>
    <property type="match status" value="1"/>
</dbReference>
<feature type="domain" description="Peptidase A1" evidence="5">
    <location>
        <begin position="46"/>
        <end position="413"/>
    </location>
</feature>
<evidence type="ECO:0000259" key="5">
    <source>
        <dbReference type="PROSITE" id="PS51767"/>
    </source>
</evidence>
<comment type="similarity">
    <text evidence="1">Belongs to the peptidase A1 family.</text>
</comment>
<dbReference type="OrthoDB" id="1258937at2759"/>
<dbReference type="InterPro" id="IPR032799">
    <property type="entry name" value="TAXi_C"/>
</dbReference>
<protein>
    <recommendedName>
        <fullName evidence="5">Peptidase A1 domain-containing protein</fullName>
    </recommendedName>
</protein>
<comment type="caution">
    <text evidence="6">The sequence shown here is derived from an EMBL/GenBank/DDBJ whole genome shotgun (WGS) entry which is preliminary data.</text>
</comment>
<evidence type="ECO:0000313" key="6">
    <source>
        <dbReference type="EMBL" id="TVU14300.1"/>
    </source>
</evidence>
<evidence type="ECO:0000313" key="7">
    <source>
        <dbReference type="Proteomes" id="UP000324897"/>
    </source>
</evidence>
<organism evidence="6 7">
    <name type="scientific">Eragrostis curvula</name>
    <name type="common">weeping love grass</name>
    <dbReference type="NCBI Taxonomy" id="38414"/>
    <lineage>
        <taxon>Eukaryota</taxon>
        <taxon>Viridiplantae</taxon>
        <taxon>Streptophyta</taxon>
        <taxon>Embryophyta</taxon>
        <taxon>Tracheophyta</taxon>
        <taxon>Spermatophyta</taxon>
        <taxon>Magnoliopsida</taxon>
        <taxon>Liliopsida</taxon>
        <taxon>Poales</taxon>
        <taxon>Poaceae</taxon>
        <taxon>PACMAD clade</taxon>
        <taxon>Chloridoideae</taxon>
        <taxon>Eragrostideae</taxon>
        <taxon>Eragrostidinae</taxon>
        <taxon>Eragrostis</taxon>
    </lineage>
</organism>
<feature type="chain" id="PRO_5023929606" description="Peptidase A1 domain-containing protein" evidence="4">
    <location>
        <begin position="28"/>
        <end position="433"/>
    </location>
</feature>
<dbReference type="InterPro" id="IPR033868">
    <property type="entry name" value="Xylanase_inhibitor_I-like"/>
</dbReference>
<keyword evidence="3" id="KW-1015">Disulfide bond</keyword>
<dbReference type="InterPro" id="IPR033121">
    <property type="entry name" value="PEPTIDASE_A1"/>
</dbReference>
<dbReference type="FunFam" id="2.40.70.10:FF:000075">
    <property type="entry name" value="Putative xylanase inhibitor"/>
    <property type="match status" value="1"/>
</dbReference>
<dbReference type="Gramene" id="TVU14300">
    <property type="protein sequence ID" value="TVU14300"/>
    <property type="gene ID" value="EJB05_37761"/>
</dbReference>
<dbReference type="InterPro" id="IPR032861">
    <property type="entry name" value="TAXi_N"/>
</dbReference>
<keyword evidence="7" id="KW-1185">Reference proteome</keyword>
<accession>A0A5J9TSD8</accession>
<dbReference type="Pfam" id="PF14543">
    <property type="entry name" value="TAXi_N"/>
    <property type="match status" value="1"/>
</dbReference>
<reference evidence="6 7" key="1">
    <citation type="journal article" date="2019" name="Sci. Rep.">
        <title>A high-quality genome of Eragrostis curvula grass provides insights into Poaceae evolution and supports new strategies to enhance forage quality.</title>
        <authorList>
            <person name="Carballo J."/>
            <person name="Santos B.A.C.M."/>
            <person name="Zappacosta D."/>
            <person name="Garbus I."/>
            <person name="Selva J.P."/>
            <person name="Gallo C.A."/>
            <person name="Diaz A."/>
            <person name="Albertini E."/>
            <person name="Caccamo M."/>
            <person name="Echenique V."/>
        </authorList>
    </citation>
    <scope>NUCLEOTIDE SEQUENCE [LARGE SCALE GENOMIC DNA]</scope>
    <source>
        <strain evidence="7">cv. Victoria</strain>
        <tissue evidence="6">Leaf</tissue>
    </source>
</reference>
<feature type="non-terminal residue" evidence="6">
    <location>
        <position position="1"/>
    </location>
</feature>
<dbReference type="CDD" id="cd05489">
    <property type="entry name" value="xylanase_inhibitor_I_like"/>
    <property type="match status" value="1"/>
</dbReference>
<dbReference type="EMBL" id="RWGY01000031">
    <property type="protein sequence ID" value="TVU14300.1"/>
    <property type="molecule type" value="Genomic_DNA"/>
</dbReference>
<dbReference type="Pfam" id="PF14541">
    <property type="entry name" value="TAXi_C"/>
    <property type="match status" value="1"/>
</dbReference>
<evidence type="ECO:0000256" key="2">
    <source>
        <dbReference type="ARBA" id="ARBA00022729"/>
    </source>
</evidence>
<dbReference type="PANTHER" id="PTHR47965">
    <property type="entry name" value="ASPARTYL PROTEASE-RELATED"/>
    <property type="match status" value="1"/>
</dbReference>
<sequence>MSSLPSSSSLAIVLSLLLLLSCPGTIAADGQPPSKPIVTPITKDPFTNLYTIPVKNGAPLVLDLAGSLVWSTCQQGHRTIPCKSSLCKVANRNHPASCAWSKIGGYPGNADPRCACSAYPYNPASGQCGIGDLTVEPLAANATDGKHPLFPVSFNVIGSCAPDGLLESLPSGAAGVAGLSRLPLSLPSQVASKLKVAKQFALCLTSDGNTGAAIFGGGPFVLETGMPGPADFSQGQDSQLPLVKNPKNGAYYFRVHGVAVNQEQVPIAPGALDLDARSGKGGVVFSTTTQYTTLRSDIFNAVVTAFEKATSVFTRVKPPPPHNVCFETSAFTGTAFGPGFANIDLMLDNGRNWTLLAASTLVSVGTERYCFAFQNMGSPASEAIDAPAIIFGTHQMEDNVVQFDLEKNTFGFSGLLRGARTHCGNFNFNVGSS</sequence>
<evidence type="ECO:0000256" key="4">
    <source>
        <dbReference type="SAM" id="SignalP"/>
    </source>
</evidence>
<evidence type="ECO:0000256" key="3">
    <source>
        <dbReference type="PIRSR" id="PIRSR601461-2"/>
    </source>
</evidence>
<dbReference type="GO" id="GO:0006508">
    <property type="term" value="P:proteolysis"/>
    <property type="evidence" value="ECO:0007669"/>
    <property type="project" value="InterPro"/>
</dbReference>
<dbReference type="PROSITE" id="PS51767">
    <property type="entry name" value="PEPTIDASE_A1"/>
    <property type="match status" value="1"/>
</dbReference>
<proteinExistence type="inferred from homology"/>
<dbReference type="Proteomes" id="UP000324897">
    <property type="component" value="Unassembled WGS sequence"/>
</dbReference>
<gene>
    <name evidence="6" type="ORF">EJB05_37761</name>
</gene>
<dbReference type="PANTHER" id="PTHR47965:SF17">
    <property type="entry name" value="OS01G0936900 PROTEIN"/>
    <property type="match status" value="1"/>
</dbReference>
<feature type="signal peptide" evidence="4">
    <location>
        <begin position="1"/>
        <end position="27"/>
    </location>
</feature>
<evidence type="ECO:0000256" key="1">
    <source>
        <dbReference type="ARBA" id="ARBA00007447"/>
    </source>
</evidence>
<dbReference type="Gene3D" id="2.40.70.10">
    <property type="entry name" value="Acid Proteases"/>
    <property type="match status" value="2"/>
</dbReference>
<dbReference type="InterPro" id="IPR021109">
    <property type="entry name" value="Peptidase_aspartic_dom_sf"/>
</dbReference>
<dbReference type="GO" id="GO:0004190">
    <property type="term" value="F:aspartic-type endopeptidase activity"/>
    <property type="evidence" value="ECO:0007669"/>
    <property type="project" value="InterPro"/>
</dbReference>
<keyword evidence="2 4" id="KW-0732">Signal</keyword>
<dbReference type="AlphaFoldDB" id="A0A5J9TSD8"/>
<name>A0A5J9TSD8_9POAL</name>
<feature type="disulfide bond" evidence="3">
    <location>
        <begin position="325"/>
        <end position="370"/>
    </location>
</feature>